<comment type="caution">
    <text evidence="1">The sequence shown here is derived from an EMBL/GenBank/DDBJ whole genome shotgun (WGS) entry which is preliminary data.</text>
</comment>
<dbReference type="EMBL" id="DTMF01000360">
    <property type="protein sequence ID" value="HGF35640.1"/>
    <property type="molecule type" value="Genomic_DNA"/>
</dbReference>
<protein>
    <submittedName>
        <fullName evidence="1">Uncharacterized protein</fullName>
    </submittedName>
</protein>
<proteinExistence type="predicted"/>
<evidence type="ECO:0000313" key="1">
    <source>
        <dbReference type="EMBL" id="HGF35640.1"/>
    </source>
</evidence>
<gene>
    <name evidence="1" type="ORF">ENW96_14875</name>
</gene>
<name>A0A7C3V9Y1_9BACT</name>
<accession>A0A7C3V9Y1</accession>
<dbReference type="AlphaFoldDB" id="A0A7C3V9Y1"/>
<reference evidence="1" key="1">
    <citation type="journal article" date="2020" name="mSystems">
        <title>Genome- and Community-Level Interaction Insights into Carbon Utilization and Element Cycling Functions of Hydrothermarchaeota in Hydrothermal Sediment.</title>
        <authorList>
            <person name="Zhou Z."/>
            <person name="Liu Y."/>
            <person name="Xu W."/>
            <person name="Pan J."/>
            <person name="Luo Z.H."/>
            <person name="Li M."/>
        </authorList>
    </citation>
    <scope>NUCLEOTIDE SEQUENCE [LARGE SCALE GENOMIC DNA]</scope>
    <source>
        <strain evidence="1">SpSt-897</strain>
    </source>
</reference>
<sequence length="74" mass="8045">MAHIGNDWYLAAWADDILTGDKLSQTSVLLLGEQEGETGETGGMGSDPAQGYIIRDWFGPFLLGPVSRFVRGRC</sequence>
<organism evidence="1">
    <name type="scientific">Desulfobacca acetoxidans</name>
    <dbReference type="NCBI Taxonomy" id="60893"/>
    <lineage>
        <taxon>Bacteria</taxon>
        <taxon>Pseudomonadati</taxon>
        <taxon>Thermodesulfobacteriota</taxon>
        <taxon>Desulfobaccia</taxon>
        <taxon>Desulfobaccales</taxon>
        <taxon>Desulfobaccaceae</taxon>
        <taxon>Desulfobacca</taxon>
    </lineage>
</organism>